<dbReference type="InterPro" id="IPR050117">
    <property type="entry name" value="MAPK"/>
</dbReference>
<sequence length="443" mass="49406">MLFFAKSRASSPFHKGERREVQAPKPIVKLSLEAQLPFEVLLECLSQLDFWMLRVVKRVSKDWCILARYTLKSPVWQARNQLCFTPDNFLPMLPYDAPGKTVSVQGYCSVMRNAEACTPSPGASVQRGPIWVSVVARSKGADDVDSLRSIRREMRILSHFQQCQLTPALHCLVQPSMSELNRGWREVSLVTDQHNMTLGALLATTGSLSHDYTLWFTWQLLQGLCVLHASNVAHRSLHPDAILISRHSLRLMIADFASTGSCDGVSVVPDTNGGPWKGSAAQQQEATHYCTSPEALLGQPVGAAADVWAVGCIIAELASSPRRPFFEGCTSVQQLRRRCSWLKGTSDNELARLMPDGERRTLSMLRAMLVPSPRKRVSATAAVEMCPALEEFRIEFELPHEPYVPAFDWHAEHLSPAALADEDLLRRDIFVHAAPDVKQEKVQ</sequence>
<dbReference type="SMART" id="SM00220">
    <property type="entry name" value="S_TKc"/>
    <property type="match status" value="1"/>
</dbReference>
<feature type="domain" description="Protein kinase" evidence="3">
    <location>
        <begin position="96"/>
        <end position="389"/>
    </location>
</feature>
<dbReference type="PANTHER" id="PTHR24055">
    <property type="entry name" value="MITOGEN-ACTIVATED PROTEIN KINASE"/>
    <property type="match status" value="1"/>
</dbReference>
<keyword evidence="2" id="KW-0067">ATP-binding</keyword>
<evidence type="ECO:0000256" key="2">
    <source>
        <dbReference type="ARBA" id="ARBA00022840"/>
    </source>
</evidence>
<evidence type="ECO:0000313" key="4">
    <source>
        <dbReference type="EMBL" id="CAE0783169.1"/>
    </source>
</evidence>
<dbReference type="Gene3D" id="1.10.510.10">
    <property type="entry name" value="Transferase(Phosphotransferase) domain 1"/>
    <property type="match status" value="1"/>
</dbReference>
<dbReference type="PROSITE" id="PS50011">
    <property type="entry name" value="PROTEIN_KINASE_DOM"/>
    <property type="match status" value="1"/>
</dbReference>
<dbReference type="SUPFAM" id="SSF56112">
    <property type="entry name" value="Protein kinase-like (PK-like)"/>
    <property type="match status" value="1"/>
</dbReference>
<dbReference type="SUPFAM" id="SSF81383">
    <property type="entry name" value="F-box domain"/>
    <property type="match status" value="1"/>
</dbReference>
<keyword evidence="1" id="KW-0547">Nucleotide-binding</keyword>
<dbReference type="GO" id="GO:0004672">
    <property type="term" value="F:protein kinase activity"/>
    <property type="evidence" value="ECO:0007669"/>
    <property type="project" value="InterPro"/>
</dbReference>
<dbReference type="InterPro" id="IPR011009">
    <property type="entry name" value="Kinase-like_dom_sf"/>
</dbReference>
<proteinExistence type="predicted"/>
<evidence type="ECO:0000256" key="1">
    <source>
        <dbReference type="ARBA" id="ARBA00022741"/>
    </source>
</evidence>
<gene>
    <name evidence="4" type="ORF">PCAR00345_LOCUS35872</name>
</gene>
<protein>
    <recommendedName>
        <fullName evidence="3">Protein kinase domain-containing protein</fullName>
    </recommendedName>
</protein>
<dbReference type="InterPro" id="IPR000719">
    <property type="entry name" value="Prot_kinase_dom"/>
</dbReference>
<accession>A0A7S4F9Z7</accession>
<name>A0A7S4F9Z7_CHRCT</name>
<dbReference type="GO" id="GO:0005524">
    <property type="term" value="F:ATP binding"/>
    <property type="evidence" value="ECO:0007669"/>
    <property type="project" value="UniProtKB-KW"/>
</dbReference>
<dbReference type="InterPro" id="IPR036047">
    <property type="entry name" value="F-box-like_dom_sf"/>
</dbReference>
<dbReference type="Pfam" id="PF00069">
    <property type="entry name" value="Pkinase"/>
    <property type="match status" value="1"/>
</dbReference>
<evidence type="ECO:0000259" key="3">
    <source>
        <dbReference type="PROSITE" id="PS50011"/>
    </source>
</evidence>
<organism evidence="4">
    <name type="scientific">Chrysotila carterae</name>
    <name type="common">Marine alga</name>
    <name type="synonym">Syracosphaera carterae</name>
    <dbReference type="NCBI Taxonomy" id="13221"/>
    <lineage>
        <taxon>Eukaryota</taxon>
        <taxon>Haptista</taxon>
        <taxon>Haptophyta</taxon>
        <taxon>Prymnesiophyceae</taxon>
        <taxon>Isochrysidales</taxon>
        <taxon>Isochrysidaceae</taxon>
        <taxon>Chrysotila</taxon>
    </lineage>
</organism>
<reference evidence="4" key="1">
    <citation type="submission" date="2021-01" db="EMBL/GenBank/DDBJ databases">
        <authorList>
            <person name="Corre E."/>
            <person name="Pelletier E."/>
            <person name="Niang G."/>
            <person name="Scheremetjew M."/>
            <person name="Finn R."/>
            <person name="Kale V."/>
            <person name="Holt S."/>
            <person name="Cochrane G."/>
            <person name="Meng A."/>
            <person name="Brown T."/>
            <person name="Cohen L."/>
        </authorList>
    </citation>
    <scope>NUCLEOTIDE SEQUENCE</scope>
    <source>
        <strain evidence="4">CCMP645</strain>
    </source>
</reference>
<dbReference type="AlphaFoldDB" id="A0A7S4F9Z7"/>
<dbReference type="EMBL" id="HBIZ01056497">
    <property type="protein sequence ID" value="CAE0783169.1"/>
    <property type="molecule type" value="Transcribed_RNA"/>
</dbReference>